<evidence type="ECO:0000313" key="2">
    <source>
        <dbReference type="EMBL" id="KZT72725.1"/>
    </source>
</evidence>
<dbReference type="EMBL" id="KV429040">
    <property type="protein sequence ID" value="KZT72725.1"/>
    <property type="molecule type" value="Genomic_DNA"/>
</dbReference>
<accession>A0A165SZR4</accession>
<evidence type="ECO:0000313" key="3">
    <source>
        <dbReference type="Proteomes" id="UP000076727"/>
    </source>
</evidence>
<dbReference type="Proteomes" id="UP000076727">
    <property type="component" value="Unassembled WGS sequence"/>
</dbReference>
<dbReference type="STRING" id="1314783.A0A165SZR4"/>
<proteinExistence type="predicted"/>
<feature type="region of interest" description="Disordered" evidence="1">
    <location>
        <begin position="115"/>
        <end position="210"/>
    </location>
</feature>
<reference evidence="2 3" key="1">
    <citation type="journal article" date="2016" name="Mol. Biol. Evol.">
        <title>Comparative Genomics of Early-Diverging Mushroom-Forming Fungi Provides Insights into the Origins of Lignocellulose Decay Capabilities.</title>
        <authorList>
            <person name="Nagy L.G."/>
            <person name="Riley R."/>
            <person name="Tritt A."/>
            <person name="Adam C."/>
            <person name="Daum C."/>
            <person name="Floudas D."/>
            <person name="Sun H."/>
            <person name="Yadav J.S."/>
            <person name="Pangilinan J."/>
            <person name="Larsson K.H."/>
            <person name="Matsuura K."/>
            <person name="Barry K."/>
            <person name="Labutti K."/>
            <person name="Kuo R."/>
            <person name="Ohm R.A."/>
            <person name="Bhattacharya S.S."/>
            <person name="Shirouzu T."/>
            <person name="Yoshinaga Y."/>
            <person name="Martin F.M."/>
            <person name="Grigoriev I.V."/>
            <person name="Hibbett D.S."/>
        </authorList>
    </citation>
    <scope>NUCLEOTIDE SEQUENCE [LARGE SCALE GENOMIC DNA]</scope>
    <source>
        <strain evidence="2 3">L-15889</strain>
    </source>
</reference>
<sequence length="268" mass="27766">MEMYQTGYPVLPTFVPTAGPAPPPKVATTSTTNQIAFPSQAYANPAVNYNDYGPYPSYANGYQPAASTLPPGSGPAYNTAYGAAPAPAPANAPVRKASQRKQVPPLNLSAARANPPAYQATQTTDNAATPTLANPYGTTPNLTPDPPLSAVSPRAKRGSASLLNTPVHLAYSDEGSEGEGKTRNRTSSHSRTLDPNLPQLPRAGPLPDQFGAQSDVAVRDEKAAIRQLTVSGSPLSMLTVVPNPGCAGPERVTVERGPLAVAPSIPHP</sequence>
<dbReference type="OrthoDB" id="2693038at2759"/>
<organism evidence="2 3">
    <name type="scientific">Daedalea quercina L-15889</name>
    <dbReference type="NCBI Taxonomy" id="1314783"/>
    <lineage>
        <taxon>Eukaryota</taxon>
        <taxon>Fungi</taxon>
        <taxon>Dikarya</taxon>
        <taxon>Basidiomycota</taxon>
        <taxon>Agaricomycotina</taxon>
        <taxon>Agaricomycetes</taxon>
        <taxon>Polyporales</taxon>
        <taxon>Fomitopsis</taxon>
    </lineage>
</organism>
<keyword evidence="3" id="KW-1185">Reference proteome</keyword>
<protein>
    <submittedName>
        <fullName evidence="2">Uncharacterized protein</fullName>
    </submittedName>
</protein>
<feature type="compositionally biased region" description="Polar residues" evidence="1">
    <location>
        <begin position="119"/>
        <end position="142"/>
    </location>
</feature>
<name>A0A165SZR4_9APHY</name>
<evidence type="ECO:0000256" key="1">
    <source>
        <dbReference type="SAM" id="MobiDB-lite"/>
    </source>
</evidence>
<feature type="region of interest" description="Disordered" evidence="1">
    <location>
        <begin position="85"/>
        <end position="104"/>
    </location>
</feature>
<dbReference type="AlphaFoldDB" id="A0A165SZR4"/>
<gene>
    <name evidence="2" type="ORF">DAEQUDRAFT_597293</name>
</gene>